<evidence type="ECO:0000313" key="2">
    <source>
        <dbReference type="EMBL" id="KAJ7732374.1"/>
    </source>
</evidence>
<feature type="region of interest" description="Disordered" evidence="1">
    <location>
        <begin position="37"/>
        <end position="62"/>
    </location>
</feature>
<organism evidence="2 3">
    <name type="scientific">Mycena maculata</name>
    <dbReference type="NCBI Taxonomy" id="230809"/>
    <lineage>
        <taxon>Eukaryota</taxon>
        <taxon>Fungi</taxon>
        <taxon>Dikarya</taxon>
        <taxon>Basidiomycota</taxon>
        <taxon>Agaricomycotina</taxon>
        <taxon>Agaricomycetes</taxon>
        <taxon>Agaricomycetidae</taxon>
        <taxon>Agaricales</taxon>
        <taxon>Marasmiineae</taxon>
        <taxon>Mycenaceae</taxon>
        <taxon>Mycena</taxon>
    </lineage>
</organism>
<dbReference type="AlphaFoldDB" id="A0AAD7MVG2"/>
<evidence type="ECO:0000256" key="1">
    <source>
        <dbReference type="SAM" id="MobiDB-lite"/>
    </source>
</evidence>
<evidence type="ECO:0000313" key="3">
    <source>
        <dbReference type="Proteomes" id="UP001215280"/>
    </source>
</evidence>
<dbReference type="EMBL" id="JARJLG010000176">
    <property type="protein sequence ID" value="KAJ7732374.1"/>
    <property type="molecule type" value="Genomic_DNA"/>
</dbReference>
<sequence>MFTGYDVQNRTVTVTSLSDVHSTKSTRPVSTLYTNSALHAAPTQTTEPVPTVTEGDDEDEDPYPDLDVYNDCDIPLDVISDHGRSSIASNFSVDENGGITRSGAAETSDAEKEPTAFPQSPEGLAKVGETSENATPVRVNNPTSTSCRDIDARSLATALKKLVGIGAEDLGSVIKNAIIGGVASGAAVEGVNAAAGQSSKHSVATMVVDDAAKAAEKSITSVISNGAAEGIGSALDGLGVGAAVTTLFRGDSSSSSSSKRAFTDLTDEEANSLLEYIGAKNTVSSRALSSIGKEIESLFRHEASFDGLD</sequence>
<feature type="region of interest" description="Disordered" evidence="1">
    <location>
        <begin position="89"/>
        <end position="145"/>
    </location>
</feature>
<feature type="compositionally biased region" description="Low complexity" evidence="1">
    <location>
        <begin position="42"/>
        <end position="53"/>
    </location>
</feature>
<reference evidence="2" key="1">
    <citation type="submission" date="2023-03" db="EMBL/GenBank/DDBJ databases">
        <title>Massive genome expansion in bonnet fungi (Mycena s.s.) driven by repeated elements and novel gene families across ecological guilds.</title>
        <authorList>
            <consortium name="Lawrence Berkeley National Laboratory"/>
            <person name="Harder C.B."/>
            <person name="Miyauchi S."/>
            <person name="Viragh M."/>
            <person name="Kuo A."/>
            <person name="Thoen E."/>
            <person name="Andreopoulos B."/>
            <person name="Lu D."/>
            <person name="Skrede I."/>
            <person name="Drula E."/>
            <person name="Henrissat B."/>
            <person name="Morin E."/>
            <person name="Kohler A."/>
            <person name="Barry K."/>
            <person name="LaButti K."/>
            <person name="Morin E."/>
            <person name="Salamov A."/>
            <person name="Lipzen A."/>
            <person name="Mereny Z."/>
            <person name="Hegedus B."/>
            <person name="Baldrian P."/>
            <person name="Stursova M."/>
            <person name="Weitz H."/>
            <person name="Taylor A."/>
            <person name="Grigoriev I.V."/>
            <person name="Nagy L.G."/>
            <person name="Martin F."/>
            <person name="Kauserud H."/>
        </authorList>
    </citation>
    <scope>NUCLEOTIDE SEQUENCE</scope>
    <source>
        <strain evidence="2">CBHHK188m</strain>
    </source>
</reference>
<dbReference type="Proteomes" id="UP001215280">
    <property type="component" value="Unassembled WGS sequence"/>
</dbReference>
<feature type="compositionally biased region" description="Polar residues" evidence="1">
    <location>
        <begin position="130"/>
        <end position="145"/>
    </location>
</feature>
<accession>A0AAD7MVG2</accession>
<comment type="caution">
    <text evidence="2">The sequence shown here is derived from an EMBL/GenBank/DDBJ whole genome shotgun (WGS) entry which is preliminary data.</text>
</comment>
<name>A0AAD7MVG2_9AGAR</name>
<protein>
    <submittedName>
        <fullName evidence="2">Uncharacterized protein</fullName>
    </submittedName>
</protein>
<gene>
    <name evidence="2" type="ORF">DFH07DRAFT_968476</name>
</gene>
<proteinExistence type="predicted"/>
<keyword evidence="3" id="KW-1185">Reference proteome</keyword>